<evidence type="ECO:0000313" key="12">
    <source>
        <dbReference type="Proteomes" id="UP000075714"/>
    </source>
</evidence>
<evidence type="ECO:0000256" key="2">
    <source>
        <dbReference type="ARBA" id="ARBA00022692"/>
    </source>
</evidence>
<feature type="transmembrane region" description="Helical" evidence="9">
    <location>
        <begin position="150"/>
        <end position="171"/>
    </location>
</feature>
<dbReference type="InterPro" id="IPR001054">
    <property type="entry name" value="A/G_cyclase"/>
</dbReference>
<evidence type="ECO:0000256" key="3">
    <source>
        <dbReference type="ARBA" id="ARBA00022741"/>
    </source>
</evidence>
<evidence type="ECO:0000256" key="1">
    <source>
        <dbReference type="ARBA" id="ARBA00004370"/>
    </source>
</evidence>
<feature type="transmembrane region" description="Helical" evidence="9">
    <location>
        <begin position="263"/>
        <end position="287"/>
    </location>
</feature>
<feature type="transmembrane region" description="Helical" evidence="9">
    <location>
        <begin position="854"/>
        <end position="873"/>
    </location>
</feature>
<feature type="transmembrane region" description="Helical" evidence="9">
    <location>
        <begin position="893"/>
        <end position="911"/>
    </location>
</feature>
<dbReference type="Pfam" id="PF00211">
    <property type="entry name" value="Guanylate_cyc"/>
    <property type="match status" value="1"/>
</dbReference>
<keyword evidence="12" id="KW-1185">Reference proteome</keyword>
<dbReference type="Gene3D" id="3.30.70.1230">
    <property type="entry name" value="Nucleotide cyclase"/>
    <property type="match status" value="1"/>
</dbReference>
<feature type="compositionally biased region" description="Basic residues" evidence="8">
    <location>
        <begin position="498"/>
        <end position="507"/>
    </location>
</feature>
<dbReference type="Proteomes" id="UP000075714">
    <property type="component" value="Unassembled WGS sequence"/>
</dbReference>
<dbReference type="InterPro" id="IPR029787">
    <property type="entry name" value="Nucleotide_cyclase"/>
</dbReference>
<feature type="region of interest" description="Disordered" evidence="8">
    <location>
        <begin position="776"/>
        <end position="814"/>
    </location>
</feature>
<name>A0A150GT87_GONPE</name>
<dbReference type="GO" id="GO:0001653">
    <property type="term" value="F:peptide receptor activity"/>
    <property type="evidence" value="ECO:0007669"/>
    <property type="project" value="TreeGrafter"/>
</dbReference>
<accession>A0A150GT87</accession>
<feature type="transmembrane region" description="Helical" evidence="9">
    <location>
        <begin position="1114"/>
        <end position="1134"/>
    </location>
</feature>
<proteinExistence type="inferred from homology"/>
<dbReference type="PANTHER" id="PTHR11920">
    <property type="entry name" value="GUANYLYL CYCLASE"/>
    <property type="match status" value="1"/>
</dbReference>
<evidence type="ECO:0000256" key="6">
    <source>
        <dbReference type="ARBA" id="ARBA00023239"/>
    </source>
</evidence>
<dbReference type="GO" id="GO:0004383">
    <property type="term" value="F:guanylate cyclase activity"/>
    <property type="evidence" value="ECO:0007669"/>
    <property type="project" value="TreeGrafter"/>
</dbReference>
<feature type="region of interest" description="Disordered" evidence="8">
    <location>
        <begin position="183"/>
        <end position="204"/>
    </location>
</feature>
<feature type="transmembrane region" description="Helical" evidence="9">
    <location>
        <begin position="417"/>
        <end position="434"/>
    </location>
</feature>
<keyword evidence="6 7" id="KW-0456">Lyase</keyword>
<feature type="transmembrane region" description="Helical" evidence="9">
    <location>
        <begin position="383"/>
        <end position="402"/>
    </location>
</feature>
<evidence type="ECO:0000259" key="10">
    <source>
        <dbReference type="PROSITE" id="PS50125"/>
    </source>
</evidence>
<dbReference type="EMBL" id="LSYV01000009">
    <property type="protein sequence ID" value="KXZ52898.1"/>
    <property type="molecule type" value="Genomic_DNA"/>
</dbReference>
<feature type="region of interest" description="Disordered" evidence="8">
    <location>
        <begin position="585"/>
        <end position="632"/>
    </location>
</feature>
<evidence type="ECO:0000256" key="8">
    <source>
        <dbReference type="SAM" id="MobiDB-lite"/>
    </source>
</evidence>
<dbReference type="GO" id="GO:0035556">
    <property type="term" value="P:intracellular signal transduction"/>
    <property type="evidence" value="ECO:0007669"/>
    <property type="project" value="InterPro"/>
</dbReference>
<feature type="compositionally biased region" description="Polar residues" evidence="8">
    <location>
        <begin position="192"/>
        <end position="204"/>
    </location>
</feature>
<dbReference type="InterPro" id="IPR050401">
    <property type="entry name" value="Cyclic_nucleotide_synthase"/>
</dbReference>
<dbReference type="OrthoDB" id="544169at2759"/>
<comment type="subcellular location">
    <subcellularLocation>
        <location evidence="1">Membrane</location>
    </subcellularLocation>
</comment>
<keyword evidence="3" id="KW-0547">Nucleotide-binding</keyword>
<dbReference type="GO" id="GO:0007168">
    <property type="term" value="P:receptor guanylyl cyclase signaling pathway"/>
    <property type="evidence" value="ECO:0007669"/>
    <property type="project" value="TreeGrafter"/>
</dbReference>
<dbReference type="PANTHER" id="PTHR11920:SF335">
    <property type="entry name" value="GUANYLATE CYCLASE"/>
    <property type="match status" value="1"/>
</dbReference>
<dbReference type="SUPFAM" id="SSF55073">
    <property type="entry name" value="Nucleotide cyclase"/>
    <property type="match status" value="1"/>
</dbReference>
<evidence type="ECO:0000256" key="5">
    <source>
        <dbReference type="ARBA" id="ARBA00023136"/>
    </source>
</evidence>
<dbReference type="PROSITE" id="PS50125">
    <property type="entry name" value="GUANYLATE_CYCLASE_2"/>
    <property type="match status" value="1"/>
</dbReference>
<comment type="similarity">
    <text evidence="7">Belongs to the adenylyl cyclase class-4/guanylyl cyclase family.</text>
</comment>
<sequence>MAVSAGVWLLVAVMGSLTKVLVHATSLLWLALDEHGYLRSAPVLHVQLAMAQALAVIACHASGVAPVQFQVQAINHGVLLILQQDPKDIFWLQLGVVSMLYMLAHSAQPYVHKWGSAACEGAGAASTAAGVGALCTAQRPGELNATMQCATFLGICIGVVFIYNVFCKTFVLPAPARRGAAAAAAGPGGSQAQGNHQASDQESLQRLGDEGSIMQLLFPWAFRSSAAPLASLIESRVSTSSSVASSSVNGANLHALRTMARSYLVKVAISRVFACACGSTYGVAVAMDLAAGAALRSRAISVVAVLAVVPANAAHMLYLWRQPHAYLQRADYYNRVVWLITLLAILVPHCETWVSDQDPDVMMIGVFFLTLHAFVHDEQFLMYLGQMLLLLAVATVQTILWTHTNSPHPQGNRLRDISIYAGICGLACVSHLVNHQFALYSRTPLTSTARTRRISSASTGQEYRAGGVRASLESSVLGVCDSAVLDSSVDPRGLPHARPGRTPRRHASVCAGLGERPPSVARTGSSPRCASGRDAALNSAASCVSLGAALQPDAGNDDASASLLVLPSDAAALACSSLERVSGAQSTIAEDSPGGSNSSSRQTSIRVAGLRQPVRRGRSAGMGSTFGAADGSQFPSGPFGSEFDEDSGPCGTEVLQHTASLPHRLSRTLDTQGMPAAVAGKLGSAEGLTDLGWLQVPLQGSGSGSGMRKPELLVNSARSAGEQEQVVHFPKMQLTEEPVAVTSASMVAAITDLLNRSKAEADSGLLTKLLPGSTDSTPCFSSNELPSESLVTSEPAAMPSDLGPAAAPPTVPRSGSAMDLSPRDLIFGIVYTLQHASDAVHLIRAYTPGGLSRTWVAAAALYFITLAAGMYYLCALWRHDAWTVSPRGRTIFWSMRLTVLHALRSTLYTVAGMEVPSLLGRSLVSSVAFGLLGLPAKAFFKAMPVKIIVVYSLSCIKDPSRLRLLPLLVSLGTYILSATLAYIAAAMAVVRAPLRHHRHAALHCAIEANSCNAALEAKLAENRAARALREELSPFSLADDEDDPEEEEEEDGRLAQDILMRRRVHAACCGLMGVDRAASGLPERDPSGVVRRALRTKPNPLLCRLNTFCANANLLASVAFLALSLLFSGLTRLLERMVERRAGYEPDPYYLVELWVLRGVEGAILAISQRLSAAEGVSGLPQTALALSLSVMALACVVVSQVVAVAFTASEDPRVAMYQEGLAQMSAAIAAMQLQDASRHDITSVALDSCSVLLVLVEPQTTRPATHDGMGSPRNSRTGLGRREMRGSTLGEAALGGQGGPRFDPQATVYVLHDQLLGADLPPYKLPLEQLPSVSSVLQPGSPPLFTNDAMKASEELLNRYSDWCSARDMEAARSICVVPVSFTGQQEGALVLHSPLPDVIDALFMSLLQSLAAQLGQVMYLKRALEDVRADEHLLSDLMPSHVAHTLKRRFMNTAEHTLDYRNLPMFSKPSASGMLAPGFTQASSTSRNPSGALEAGLQQQMQRLSIGAAGAGAGAGACEAAPQPSTGLTSQLSGIPYGTGARNGASSPSVTSAGILVQAMNARRSGLGLSSGASGVQNNAGLSVDGYGGGEGGASASRELPDVVTLQTPVGVVYQQWHSDVTVLFAVMTMLHELFSRYDALLERHMVYKVETIGDFSVLGPSCEWPGGDCYMAATGLLSDDPDHAAHMVDFATGMLAAAATVRVPLAGHGSVRIRVGMHTGTVMSGVVGAVRARYCLFGDTVNTASRMESTGLPGTIQASETTYRALPPERQAHWQYRGSIDVKGKGSMNTYLFAPGDEAAVCLVGDRPSAQCVG</sequence>
<dbReference type="SUPFAM" id="SSF55781">
    <property type="entry name" value="GAF domain-like"/>
    <property type="match status" value="1"/>
</dbReference>
<evidence type="ECO:0000256" key="9">
    <source>
        <dbReference type="SAM" id="Phobius"/>
    </source>
</evidence>
<dbReference type="GO" id="GO:0004016">
    <property type="term" value="F:adenylate cyclase activity"/>
    <property type="evidence" value="ECO:0007669"/>
    <property type="project" value="TreeGrafter"/>
</dbReference>
<keyword evidence="5 9" id="KW-0472">Membrane</keyword>
<dbReference type="PROSITE" id="PS00452">
    <property type="entry name" value="GUANYLATE_CYCLASE_1"/>
    <property type="match status" value="1"/>
</dbReference>
<feature type="transmembrane region" description="Helical" evidence="9">
    <location>
        <begin position="89"/>
        <end position="107"/>
    </location>
</feature>
<dbReference type="CDD" id="cd07302">
    <property type="entry name" value="CHD"/>
    <property type="match status" value="1"/>
</dbReference>
<dbReference type="InterPro" id="IPR029016">
    <property type="entry name" value="GAF-like_dom_sf"/>
</dbReference>
<evidence type="ECO:0000313" key="11">
    <source>
        <dbReference type="EMBL" id="KXZ52898.1"/>
    </source>
</evidence>
<feature type="transmembrane region" description="Helical" evidence="9">
    <location>
        <begin position="1184"/>
        <end position="1207"/>
    </location>
</feature>
<protein>
    <recommendedName>
        <fullName evidence="10">Guanylate cyclase domain-containing protein</fullName>
    </recommendedName>
</protein>
<dbReference type="InterPro" id="IPR018297">
    <property type="entry name" value="A/G_cyclase_CS"/>
</dbReference>
<feature type="transmembrane region" description="Helical" evidence="9">
    <location>
        <begin position="967"/>
        <end position="990"/>
    </location>
</feature>
<feature type="compositionally biased region" description="Polar residues" evidence="8">
    <location>
        <begin position="585"/>
        <end position="605"/>
    </location>
</feature>
<feature type="transmembrane region" description="Helical" evidence="9">
    <location>
        <begin position="332"/>
        <end position="349"/>
    </location>
</feature>
<dbReference type="GO" id="GO:0000166">
    <property type="term" value="F:nucleotide binding"/>
    <property type="evidence" value="ECO:0007669"/>
    <property type="project" value="UniProtKB-KW"/>
</dbReference>
<organism evidence="11 12">
    <name type="scientific">Gonium pectorale</name>
    <name type="common">Green alga</name>
    <dbReference type="NCBI Taxonomy" id="33097"/>
    <lineage>
        <taxon>Eukaryota</taxon>
        <taxon>Viridiplantae</taxon>
        <taxon>Chlorophyta</taxon>
        <taxon>core chlorophytes</taxon>
        <taxon>Chlorophyceae</taxon>
        <taxon>CS clade</taxon>
        <taxon>Chlamydomonadales</taxon>
        <taxon>Volvocaceae</taxon>
        <taxon>Gonium</taxon>
    </lineage>
</organism>
<dbReference type="Gene3D" id="3.30.450.40">
    <property type="match status" value="1"/>
</dbReference>
<feature type="transmembrane region" description="Helical" evidence="9">
    <location>
        <begin position="48"/>
        <end position="69"/>
    </location>
</feature>
<dbReference type="GO" id="GO:0005886">
    <property type="term" value="C:plasma membrane"/>
    <property type="evidence" value="ECO:0007669"/>
    <property type="project" value="TreeGrafter"/>
</dbReference>
<feature type="domain" description="Guanylate cyclase" evidence="10">
    <location>
        <begin position="1599"/>
        <end position="1751"/>
    </location>
</feature>
<keyword evidence="2 9" id="KW-0812">Transmembrane</keyword>
<feature type="region of interest" description="Disordered" evidence="8">
    <location>
        <begin position="1263"/>
        <end position="1282"/>
    </location>
</feature>
<evidence type="ECO:0000256" key="7">
    <source>
        <dbReference type="RuleBase" id="RU000405"/>
    </source>
</evidence>
<keyword evidence="4 9" id="KW-1133">Transmembrane helix</keyword>
<evidence type="ECO:0000256" key="4">
    <source>
        <dbReference type="ARBA" id="ARBA00022989"/>
    </source>
</evidence>
<feature type="transmembrane region" description="Helical" evidence="9">
    <location>
        <begin position="299"/>
        <end position="320"/>
    </location>
</feature>
<dbReference type="SMART" id="SM00044">
    <property type="entry name" value="CYCc"/>
    <property type="match status" value="1"/>
</dbReference>
<comment type="caution">
    <text evidence="11">The sequence shown here is derived from an EMBL/GenBank/DDBJ whole genome shotgun (WGS) entry which is preliminary data.</text>
</comment>
<feature type="compositionally biased region" description="Polar residues" evidence="8">
    <location>
        <begin position="776"/>
        <end position="792"/>
    </location>
</feature>
<gene>
    <name evidence="11" type="ORF">GPECTOR_8g278</name>
</gene>
<feature type="region of interest" description="Disordered" evidence="8">
    <location>
        <begin position="491"/>
        <end position="527"/>
    </location>
</feature>
<reference evidence="12" key="1">
    <citation type="journal article" date="2016" name="Nat. Commun.">
        <title>The Gonium pectorale genome demonstrates co-option of cell cycle regulation during the evolution of multicellularity.</title>
        <authorList>
            <person name="Hanschen E.R."/>
            <person name="Marriage T.N."/>
            <person name="Ferris P.J."/>
            <person name="Hamaji T."/>
            <person name="Toyoda A."/>
            <person name="Fujiyama A."/>
            <person name="Neme R."/>
            <person name="Noguchi H."/>
            <person name="Minakuchi Y."/>
            <person name="Suzuki M."/>
            <person name="Kawai-Toyooka H."/>
            <person name="Smith D.R."/>
            <person name="Sparks H."/>
            <person name="Anderson J."/>
            <person name="Bakaric R."/>
            <person name="Luria V."/>
            <person name="Karger A."/>
            <person name="Kirschner M.W."/>
            <person name="Durand P.M."/>
            <person name="Michod R.E."/>
            <person name="Nozaki H."/>
            <person name="Olson B.J."/>
        </authorList>
    </citation>
    <scope>NUCLEOTIDE SEQUENCE [LARGE SCALE GENOMIC DNA]</scope>
    <source>
        <strain evidence="12">NIES-2863</strain>
    </source>
</reference>